<evidence type="ECO:0000313" key="2">
    <source>
        <dbReference type="Proteomes" id="UP000465778"/>
    </source>
</evidence>
<accession>A0A380XDL3</accession>
<gene>
    <name evidence="1" type="ORF">KIS1582_3963</name>
</gene>
<dbReference type="AlphaFoldDB" id="A0A380XDL3"/>
<dbReference type="RefSeq" id="WP_061793139.1">
    <property type="nucleotide sequence ID" value="NZ_JABVDD010000038.1"/>
</dbReference>
<protein>
    <submittedName>
        <fullName evidence="1">Uncharacterized protein</fullName>
    </submittedName>
</protein>
<sequence length="128" mass="14055">MAINEEALCQQFARTFGGQEGFAGGKCVATINRDDLEVTIMGKPFSVTTSFSFESMDARSGRALCLGRVALLQKEVDGFAGAIIKQGITVSSVHNEWLFDQPSLIYVNIQDVDHPINFARKVKRALRS</sequence>
<dbReference type="Proteomes" id="UP000465778">
    <property type="component" value="Unassembled WGS sequence"/>
</dbReference>
<dbReference type="GeneID" id="67522342"/>
<name>A0A380XDL3_CYTFI</name>
<organism evidence="1 2">
    <name type="scientific">Cytobacillus firmus</name>
    <name type="common">Bacillus firmus</name>
    <dbReference type="NCBI Taxonomy" id="1399"/>
    <lineage>
        <taxon>Bacteria</taxon>
        <taxon>Bacillati</taxon>
        <taxon>Bacillota</taxon>
        <taxon>Bacilli</taxon>
        <taxon>Bacillales</taxon>
        <taxon>Bacillaceae</taxon>
        <taxon>Cytobacillus</taxon>
    </lineage>
</organism>
<dbReference type="Pfam" id="PF07485">
    <property type="entry name" value="DUF1529"/>
    <property type="match status" value="1"/>
</dbReference>
<dbReference type="OrthoDB" id="4687120at2"/>
<reference evidence="1 2" key="1">
    <citation type="journal article" date="2020" name="G3 (Bethesda)">
        <title>Whole Genome Sequencing and Comparative Genomics of Two Nematicidal Bacillus Strains Reveals a Wide Range of Possible Virulence Factors.</title>
        <authorList>
            <person name="Susic N."/>
            <person name="Janezic S."/>
            <person name="Rupnik M."/>
            <person name="Geric Stare B."/>
        </authorList>
    </citation>
    <scope>NUCLEOTIDE SEQUENCE [LARGE SCALE GENOMIC DNA]</scope>
    <source>
        <strain evidence="1 2">I-1582</strain>
    </source>
</reference>
<comment type="caution">
    <text evidence="1">The sequence shown here is derived from an EMBL/GenBank/DDBJ whole genome shotgun (WGS) entry which is preliminary data.</text>
</comment>
<evidence type="ECO:0000313" key="1">
    <source>
        <dbReference type="EMBL" id="KAF0822248.1"/>
    </source>
</evidence>
<proteinExistence type="predicted"/>
<dbReference type="EMBL" id="VDEM01000063">
    <property type="protein sequence ID" value="KAF0822248.1"/>
    <property type="molecule type" value="Genomic_DNA"/>
</dbReference>
<dbReference type="InterPro" id="IPR011094">
    <property type="entry name" value="Uncharacterised_LppY/LpqO"/>
</dbReference>